<gene>
    <name evidence="2" type="ORF">SAMN02745172_01517</name>
</gene>
<dbReference type="EMBL" id="FRXO01000002">
    <property type="protein sequence ID" value="SHO63649.1"/>
    <property type="molecule type" value="Genomic_DNA"/>
</dbReference>
<sequence length="136" mass="15123">MKFLPKKVAATVAAVFLGGALLAACQSTVVNKEDMLAAAGFTPRPANTPERLKALTSLPAHKFSQINKNGTTTYVYPDPTVCNCLYVGNQSDFQSYQQMMYQQHLANEQTMAAMINQDIMWDNTWDWGPWGGVGWW</sequence>
<evidence type="ECO:0000313" key="3">
    <source>
        <dbReference type="Proteomes" id="UP000186406"/>
    </source>
</evidence>
<organism evidence="2 3">
    <name type="scientific">Pseudoxanthobacter soli DSM 19599</name>
    <dbReference type="NCBI Taxonomy" id="1123029"/>
    <lineage>
        <taxon>Bacteria</taxon>
        <taxon>Pseudomonadati</taxon>
        <taxon>Pseudomonadota</taxon>
        <taxon>Alphaproteobacteria</taxon>
        <taxon>Hyphomicrobiales</taxon>
        <taxon>Segnochrobactraceae</taxon>
        <taxon>Pseudoxanthobacter</taxon>
    </lineage>
</organism>
<keyword evidence="3" id="KW-1185">Reference proteome</keyword>
<keyword evidence="1" id="KW-0732">Signal</keyword>
<dbReference type="AlphaFoldDB" id="A0A1M7ZFQ8"/>
<accession>A0A1M7ZFQ8</accession>
<evidence type="ECO:0000256" key="1">
    <source>
        <dbReference type="SAM" id="SignalP"/>
    </source>
</evidence>
<name>A0A1M7ZFQ8_9HYPH</name>
<protein>
    <recommendedName>
        <fullName evidence="4">SmpA / OmlA family protein</fullName>
    </recommendedName>
</protein>
<dbReference type="Proteomes" id="UP000186406">
    <property type="component" value="Unassembled WGS sequence"/>
</dbReference>
<reference evidence="2 3" key="1">
    <citation type="submission" date="2016-12" db="EMBL/GenBank/DDBJ databases">
        <authorList>
            <person name="Song W.-J."/>
            <person name="Kurnit D.M."/>
        </authorList>
    </citation>
    <scope>NUCLEOTIDE SEQUENCE [LARGE SCALE GENOMIC DNA]</scope>
    <source>
        <strain evidence="2 3">DSM 19599</strain>
    </source>
</reference>
<proteinExistence type="predicted"/>
<dbReference type="PROSITE" id="PS51257">
    <property type="entry name" value="PROKAR_LIPOPROTEIN"/>
    <property type="match status" value="1"/>
</dbReference>
<evidence type="ECO:0000313" key="2">
    <source>
        <dbReference type="EMBL" id="SHO63649.1"/>
    </source>
</evidence>
<feature type="signal peptide" evidence="1">
    <location>
        <begin position="1"/>
        <end position="23"/>
    </location>
</feature>
<dbReference type="RefSeq" id="WP_073627042.1">
    <property type="nucleotide sequence ID" value="NZ_FRXO01000002.1"/>
</dbReference>
<feature type="chain" id="PRO_5012816866" description="SmpA / OmlA family protein" evidence="1">
    <location>
        <begin position="24"/>
        <end position="136"/>
    </location>
</feature>
<evidence type="ECO:0008006" key="4">
    <source>
        <dbReference type="Google" id="ProtNLM"/>
    </source>
</evidence>